<dbReference type="Proteomes" id="UP000683360">
    <property type="component" value="Unassembled WGS sequence"/>
</dbReference>
<dbReference type="PANTHER" id="PTHR37162:SF1">
    <property type="entry name" value="BED-TYPE DOMAIN-CONTAINING PROTEIN"/>
    <property type="match status" value="1"/>
</dbReference>
<evidence type="ECO:0008006" key="3">
    <source>
        <dbReference type="Google" id="ProtNLM"/>
    </source>
</evidence>
<proteinExistence type="predicted"/>
<dbReference type="SUPFAM" id="SSF53098">
    <property type="entry name" value="Ribonuclease H-like"/>
    <property type="match status" value="1"/>
</dbReference>
<reference evidence="1" key="1">
    <citation type="submission" date="2021-03" db="EMBL/GenBank/DDBJ databases">
        <authorList>
            <person name="Bekaert M."/>
        </authorList>
    </citation>
    <scope>NUCLEOTIDE SEQUENCE</scope>
</reference>
<accession>A0A8S3VGS1</accession>
<evidence type="ECO:0000313" key="2">
    <source>
        <dbReference type="Proteomes" id="UP000683360"/>
    </source>
</evidence>
<protein>
    <recommendedName>
        <fullName evidence="3">DUF4371 domain-containing protein</fullName>
    </recommendedName>
</protein>
<name>A0A8S3VGS1_MYTED</name>
<organism evidence="1 2">
    <name type="scientific">Mytilus edulis</name>
    <name type="common">Blue mussel</name>
    <dbReference type="NCBI Taxonomy" id="6550"/>
    <lineage>
        <taxon>Eukaryota</taxon>
        <taxon>Metazoa</taxon>
        <taxon>Spiralia</taxon>
        <taxon>Lophotrochozoa</taxon>
        <taxon>Mollusca</taxon>
        <taxon>Bivalvia</taxon>
        <taxon>Autobranchia</taxon>
        <taxon>Pteriomorphia</taxon>
        <taxon>Mytilida</taxon>
        <taxon>Mytiloidea</taxon>
        <taxon>Mytilidae</taxon>
        <taxon>Mytilinae</taxon>
        <taxon>Mytilus</taxon>
    </lineage>
</organism>
<dbReference type="PANTHER" id="PTHR37162">
    <property type="entry name" value="HAT FAMILY DIMERISATION DOMAINCONTAINING PROTEIN-RELATED"/>
    <property type="match status" value="1"/>
</dbReference>
<comment type="caution">
    <text evidence="1">The sequence shown here is derived from an EMBL/GenBank/DDBJ whole genome shotgun (WGS) entry which is preliminary data.</text>
</comment>
<dbReference type="OrthoDB" id="6148792at2759"/>
<keyword evidence="2" id="KW-1185">Reference proteome</keyword>
<evidence type="ECO:0000313" key="1">
    <source>
        <dbReference type="EMBL" id="CAG2256366.1"/>
    </source>
</evidence>
<gene>
    <name evidence="1" type="ORF">MEDL_67714</name>
</gene>
<dbReference type="InterPro" id="IPR012337">
    <property type="entry name" value="RNaseH-like_sf"/>
</dbReference>
<sequence length="427" mass="49012">MFTDSEIAKGFSCGRTKTTQIVKRAVNPSLLNSVVQKCRSQPFTIMYDESTGYGQDKCMVILVRLFDNELHMPLTRFLDMPIVNIGTAVNLFHAMDQTLTKQEIPWSNVFGFMSDNCSVMKGKHNSVISRIRERQPLVMDMGCICHLANLCVGAAVKLIPLSVEDLIFDIYCHFNQSSKRKGEYKVFLEFLDIDPLKIIKHVSTRWLSLKKCVDRTLHHWPALLSYFKSHKDVEKEGRIKRVAKLLDTPEMKMYFLFLNDVMEPMNDFNTAFQADASKIGLLHNQVKRLLRIFLKRFVKTSVIVAHTDVTQVPYDVGDHFLPDDKLVVGLPCRGYIADHQDEIGVETEKKLYRTARNFYIKIVSKMIDKFPFSDTTLQDIAFINPRMKTKIVSDSDNADLDVLDEATAPCFIKFIEFILRRPASESS</sequence>
<dbReference type="EMBL" id="CAJPWZ010003303">
    <property type="protein sequence ID" value="CAG2256366.1"/>
    <property type="molecule type" value="Genomic_DNA"/>
</dbReference>
<dbReference type="AlphaFoldDB" id="A0A8S3VGS1"/>